<evidence type="ECO:0000256" key="1">
    <source>
        <dbReference type="ARBA" id="ARBA00022485"/>
    </source>
</evidence>
<dbReference type="Gene3D" id="2.40.50.140">
    <property type="entry name" value="Nucleic acid-binding proteins"/>
    <property type="match status" value="1"/>
</dbReference>
<dbReference type="InterPro" id="IPR010280">
    <property type="entry name" value="U5_MeTrfase_fam"/>
</dbReference>
<dbReference type="PROSITE" id="PS51687">
    <property type="entry name" value="SAM_MT_RNA_M5U"/>
    <property type="match status" value="1"/>
</dbReference>
<evidence type="ECO:0000256" key="4">
    <source>
        <dbReference type="ARBA" id="ARBA00022691"/>
    </source>
</evidence>
<dbReference type="GO" id="GO:0070041">
    <property type="term" value="F:rRNA (uridine-C5-)-methyltransferase activity"/>
    <property type="evidence" value="ECO:0007669"/>
    <property type="project" value="TreeGrafter"/>
</dbReference>
<evidence type="ECO:0000256" key="6">
    <source>
        <dbReference type="PROSITE-ProRule" id="PRU01024"/>
    </source>
</evidence>
<comment type="similarity">
    <text evidence="6">Belongs to the class I-like SAM-binding methyltransferase superfamily. RNA M5U methyltransferase family.</text>
</comment>
<dbReference type="Pfam" id="PF01938">
    <property type="entry name" value="TRAM"/>
    <property type="match status" value="1"/>
</dbReference>
<keyword evidence="4 6" id="KW-0949">S-adenosyl-L-methionine</keyword>
<dbReference type="PROSITE" id="PS50926">
    <property type="entry name" value="TRAM"/>
    <property type="match status" value="1"/>
</dbReference>
<keyword evidence="1" id="KW-0004">4Fe-4S</keyword>
<dbReference type="Gene3D" id="2.40.50.1070">
    <property type="match status" value="1"/>
</dbReference>
<feature type="binding site" evidence="6">
    <location>
        <position position="284"/>
    </location>
    <ligand>
        <name>S-adenosyl-L-methionine</name>
        <dbReference type="ChEBI" id="CHEBI:59789"/>
    </ligand>
</feature>
<dbReference type="SUPFAM" id="SSF53335">
    <property type="entry name" value="S-adenosyl-L-methionine-dependent methyltransferases"/>
    <property type="match status" value="1"/>
</dbReference>
<keyword evidence="3 6" id="KW-0808">Transferase</keyword>
<keyword evidence="1" id="KW-0479">Metal-binding</keyword>
<dbReference type="GO" id="GO:0051539">
    <property type="term" value="F:4 iron, 4 sulfur cluster binding"/>
    <property type="evidence" value="ECO:0007669"/>
    <property type="project" value="UniProtKB-KW"/>
</dbReference>
<dbReference type="InterPro" id="IPR002792">
    <property type="entry name" value="TRAM_dom"/>
</dbReference>
<reference evidence="8 9" key="1">
    <citation type="journal article" date="2016" name="J. Microbiol.">
        <title>Dankookia rubra gen. nov., sp. nov., an alphaproteobacterium isolated from sediment of a shallow stream.</title>
        <authorList>
            <person name="Kim W.H."/>
            <person name="Kim D.H."/>
            <person name="Kang K."/>
            <person name="Ahn T.Y."/>
        </authorList>
    </citation>
    <scope>NUCLEOTIDE SEQUENCE [LARGE SCALE GENOMIC DNA]</scope>
    <source>
        <strain evidence="8 9">JCM30602</strain>
    </source>
</reference>
<dbReference type="SUPFAM" id="SSF50249">
    <property type="entry name" value="Nucleic acid-binding proteins"/>
    <property type="match status" value="1"/>
</dbReference>
<evidence type="ECO:0000313" key="8">
    <source>
        <dbReference type="EMBL" id="TDH58651.1"/>
    </source>
</evidence>
<comment type="caution">
    <text evidence="8">The sequence shown here is derived from an EMBL/GenBank/DDBJ whole genome shotgun (WGS) entry which is preliminary data.</text>
</comment>
<dbReference type="InterPro" id="IPR029063">
    <property type="entry name" value="SAM-dependent_MTases_sf"/>
</dbReference>
<dbReference type="InterPro" id="IPR012340">
    <property type="entry name" value="NA-bd_OB-fold"/>
</dbReference>
<dbReference type="GO" id="GO:0070475">
    <property type="term" value="P:rRNA base methylation"/>
    <property type="evidence" value="ECO:0007669"/>
    <property type="project" value="TreeGrafter"/>
</dbReference>
<dbReference type="EMBL" id="SMSJ01000105">
    <property type="protein sequence ID" value="TDH58651.1"/>
    <property type="molecule type" value="Genomic_DNA"/>
</dbReference>
<keyword evidence="5" id="KW-0411">Iron-sulfur</keyword>
<accession>A0A4R5Q8N7</accession>
<feature type="active site" description="Nucleophile" evidence="6">
    <location>
        <position position="376"/>
    </location>
</feature>
<keyword evidence="1" id="KW-0408">Iron</keyword>
<evidence type="ECO:0000256" key="5">
    <source>
        <dbReference type="ARBA" id="ARBA00023014"/>
    </source>
</evidence>
<gene>
    <name evidence="8" type="ORF">E2C06_31495</name>
</gene>
<feature type="binding site" evidence="6">
    <location>
        <position position="350"/>
    </location>
    <ligand>
        <name>S-adenosyl-L-methionine</name>
        <dbReference type="ChEBI" id="CHEBI:59789"/>
    </ligand>
</feature>
<feature type="binding site" evidence="6">
    <location>
        <position position="304"/>
    </location>
    <ligand>
        <name>S-adenosyl-L-methionine</name>
        <dbReference type="ChEBI" id="CHEBI:59789"/>
    </ligand>
</feature>
<feature type="domain" description="TRAM" evidence="7">
    <location>
        <begin position="1"/>
        <end position="50"/>
    </location>
</feature>
<organism evidence="8 9">
    <name type="scientific">Dankookia rubra</name>
    <dbReference type="NCBI Taxonomy" id="1442381"/>
    <lineage>
        <taxon>Bacteria</taxon>
        <taxon>Pseudomonadati</taxon>
        <taxon>Pseudomonadota</taxon>
        <taxon>Alphaproteobacteria</taxon>
        <taxon>Acetobacterales</taxon>
        <taxon>Roseomonadaceae</taxon>
        <taxon>Dankookia</taxon>
    </lineage>
</organism>
<dbReference type="AlphaFoldDB" id="A0A4R5Q8N7"/>
<dbReference type="PANTHER" id="PTHR11061">
    <property type="entry name" value="RNA M5U METHYLTRANSFERASE"/>
    <property type="match status" value="1"/>
</dbReference>
<dbReference type="PANTHER" id="PTHR11061:SF49">
    <property type="entry name" value="23S RRNA (URACIL(1939)-C(5))-METHYLTRANSFERASE RLMD"/>
    <property type="match status" value="1"/>
</dbReference>
<name>A0A4R5Q8N7_9PROT</name>
<feature type="binding site" evidence="6">
    <location>
        <position position="253"/>
    </location>
    <ligand>
        <name>S-adenosyl-L-methionine</name>
        <dbReference type="ChEBI" id="CHEBI:59789"/>
    </ligand>
</feature>
<protein>
    <submittedName>
        <fullName evidence="8">Class I SAM-dependent RNA methyltransferase</fullName>
    </submittedName>
</protein>
<dbReference type="Proteomes" id="UP000295096">
    <property type="component" value="Unassembled WGS sequence"/>
</dbReference>
<proteinExistence type="inferred from homology"/>
<dbReference type="OrthoDB" id="9804590at2"/>
<sequence length="418" mass="43050">MTIEALGAGGDGIARQGGKAVFLPGTLPGEQVRARLLGKRGDALLAEAEAVLAPSPDRVAPPCPHFATCGGCVVQHLADAPYAAWKRARLVEALSRAGFPGAPVGPLERTPPMTRRRADLALRRGPGGAVLVGFHGRGSDAVTDLSTCLVLDPRIVALFEPLRGLLRRLAALKREGSAVVNLLETGPDLLLRTDGVLDAPARSLLAAFATEHGIPRIAWAQNNGLPETAAQQGPVSLRLVGVPVAPPPGAFLQASPAGEAAIVAAVLAGLPAKLPPRAAIADLFAGLGTLSFPLATRARVTAFEGVTESVAALSAAAGKAGAKVQAVRRDLDRQPLIAKELQAYAAVVLDPPFSGAAAQVPLLARSSVPRIIYVSCNPAALARDAQVLAQGGYKVLAAAPVDQFLWSPHLESVVVFAR</sequence>
<evidence type="ECO:0000256" key="3">
    <source>
        <dbReference type="ARBA" id="ARBA00022679"/>
    </source>
</evidence>
<dbReference type="Gene3D" id="3.40.50.150">
    <property type="entry name" value="Vaccinia Virus protein VP39"/>
    <property type="match status" value="1"/>
</dbReference>
<evidence type="ECO:0000313" key="9">
    <source>
        <dbReference type="Proteomes" id="UP000295096"/>
    </source>
</evidence>
<evidence type="ECO:0000259" key="7">
    <source>
        <dbReference type="PROSITE" id="PS50926"/>
    </source>
</evidence>
<keyword evidence="9" id="KW-1185">Reference proteome</keyword>
<dbReference type="Pfam" id="PF05958">
    <property type="entry name" value="tRNA_U5-meth_tr"/>
    <property type="match status" value="1"/>
</dbReference>
<keyword evidence="2 6" id="KW-0489">Methyltransferase</keyword>
<evidence type="ECO:0000256" key="2">
    <source>
        <dbReference type="ARBA" id="ARBA00022603"/>
    </source>
</evidence>